<evidence type="ECO:0000313" key="3">
    <source>
        <dbReference type="Proteomes" id="UP001139369"/>
    </source>
</evidence>
<accession>A0A9X1VL74</accession>
<feature type="transmembrane region" description="Helical" evidence="1">
    <location>
        <begin position="236"/>
        <end position="255"/>
    </location>
</feature>
<feature type="transmembrane region" description="Helical" evidence="1">
    <location>
        <begin position="416"/>
        <end position="435"/>
    </location>
</feature>
<keyword evidence="3" id="KW-1185">Reference proteome</keyword>
<dbReference type="EMBL" id="JAKQYM010000001">
    <property type="protein sequence ID" value="MCI2227542.1"/>
    <property type="molecule type" value="Genomic_DNA"/>
</dbReference>
<feature type="transmembrane region" description="Helical" evidence="1">
    <location>
        <begin position="27"/>
        <end position="51"/>
    </location>
</feature>
<proteinExistence type="predicted"/>
<dbReference type="AlphaFoldDB" id="A0A9X1VL74"/>
<feature type="transmembrane region" description="Helical" evidence="1">
    <location>
        <begin position="5"/>
        <end position="20"/>
    </location>
</feature>
<sequence length="438" mass="51922">MQYLVIIIFSIFILLVNLFIKNKIKRVYVYIFLLIWFVVLIMSSFNLYGLYEVSVKIYYLIFFSIFCFLLGVFLSNKGLEKKKLLDDKIKKSKKEVIFNITSFINKLNKNIFIKLIMLLNLIFIFRYYSIYQKALVVLGSSEARRLRFFSGELFSSTLEIYFYNYYFETIAILSVLYISFVFVFSRFTLLAFINLLYVYFFANIGAGRFLLIEISFYVIVISIIKRMYFGVKSTFIKKGAFSFIFLCLYLIAIYFQNIRRGIYEYNINTILEGNERLLEHAVIYNIGPLRALEQGVNSFNATQNYKFFRLYFGGLDEFITVFLNYIGFKVTSANLEVGEVLFNEISIGVNQNFNALYTNIFYMYADFNLLGVFVCSIFNGIVFSYFFKRFYVYPTMINIIIFAFFTVTLYLSNMNWSFTTPSSWIFIFMCFYFSIKNK</sequence>
<organism evidence="2 3">
    <name type="scientific">Polaribacter marinus</name>
    <dbReference type="NCBI Taxonomy" id="2916838"/>
    <lineage>
        <taxon>Bacteria</taxon>
        <taxon>Pseudomonadati</taxon>
        <taxon>Bacteroidota</taxon>
        <taxon>Flavobacteriia</taxon>
        <taxon>Flavobacteriales</taxon>
        <taxon>Flavobacteriaceae</taxon>
    </lineage>
</organism>
<feature type="transmembrane region" description="Helical" evidence="1">
    <location>
        <begin position="390"/>
        <end position="410"/>
    </location>
</feature>
<feature type="transmembrane region" description="Helical" evidence="1">
    <location>
        <begin position="57"/>
        <end position="75"/>
    </location>
</feature>
<name>A0A9X1VL74_9FLAO</name>
<keyword evidence="1" id="KW-0812">Transmembrane</keyword>
<keyword evidence="1" id="KW-0472">Membrane</keyword>
<dbReference type="Proteomes" id="UP001139369">
    <property type="component" value="Unassembled WGS sequence"/>
</dbReference>
<feature type="transmembrane region" description="Helical" evidence="1">
    <location>
        <begin position="111"/>
        <end position="128"/>
    </location>
</feature>
<evidence type="ECO:0000256" key="1">
    <source>
        <dbReference type="SAM" id="Phobius"/>
    </source>
</evidence>
<comment type="caution">
    <text evidence="2">The sequence shown here is derived from an EMBL/GenBank/DDBJ whole genome shotgun (WGS) entry which is preliminary data.</text>
</comment>
<feature type="transmembrane region" description="Helical" evidence="1">
    <location>
        <begin position="361"/>
        <end position="383"/>
    </location>
</feature>
<gene>
    <name evidence="2" type="ORF">MC378_00055</name>
</gene>
<feature type="transmembrane region" description="Helical" evidence="1">
    <location>
        <begin position="206"/>
        <end position="224"/>
    </location>
</feature>
<keyword evidence="1" id="KW-1133">Transmembrane helix</keyword>
<evidence type="ECO:0000313" key="2">
    <source>
        <dbReference type="EMBL" id="MCI2227542.1"/>
    </source>
</evidence>
<dbReference type="NCBIfam" id="TIGR04370">
    <property type="entry name" value="glyco_rpt_poly"/>
    <property type="match status" value="1"/>
</dbReference>
<dbReference type="RefSeq" id="WP_242176658.1">
    <property type="nucleotide sequence ID" value="NZ_JAKQYM010000001.1"/>
</dbReference>
<protein>
    <submittedName>
        <fullName evidence="2">Oligosaccharide repeat unit polymerase</fullName>
    </submittedName>
</protein>
<reference evidence="2" key="1">
    <citation type="submission" date="2022-02" db="EMBL/GenBank/DDBJ databases">
        <title>Polaribacter sp. MSW13, isolated from seawater.</title>
        <authorList>
            <person name="Kristyanto S."/>
            <person name="Jung J."/>
            <person name="Jeon C.O."/>
        </authorList>
    </citation>
    <scope>NUCLEOTIDE SEQUENCE</scope>
    <source>
        <strain evidence="2">MSW13</strain>
    </source>
</reference>